<dbReference type="Pfam" id="PF00324">
    <property type="entry name" value="AA_permease"/>
    <property type="match status" value="1"/>
</dbReference>
<feature type="compositionally biased region" description="Polar residues" evidence="5">
    <location>
        <begin position="473"/>
        <end position="484"/>
    </location>
</feature>
<evidence type="ECO:0000256" key="3">
    <source>
        <dbReference type="ARBA" id="ARBA00022989"/>
    </source>
</evidence>
<evidence type="ECO:0000259" key="7">
    <source>
        <dbReference type="Pfam" id="PF00324"/>
    </source>
</evidence>
<name>A0A6G0XNT0_9STRA</name>
<feature type="compositionally biased region" description="Polar residues" evidence="5">
    <location>
        <begin position="514"/>
        <end position="547"/>
    </location>
</feature>
<dbReference type="EMBL" id="VJMJ01000032">
    <property type="protein sequence ID" value="KAF0741980.1"/>
    <property type="molecule type" value="Genomic_DNA"/>
</dbReference>
<sequence length="547" mass="60748">MKSPPSDAIPSSGDEKYRVTTAQIWALGVTISAQSLAWNLGFAAGFGSFLIVSLLVGAAYVCLILCLGEVMSALPFAGGAYGLARCTLGFSVGFLVAAFEIVEYIAYTATAMMSFTSMLVHIAPAAAIYQPIVWFLVYIFCLSIHIYGAAAFWRLNYFFTTVSLVPCIIWIMGSIPYLDYKTQLQPDVIFIDGFHGFMKAFPSATWLFVGLEALNTAGDEITDPRVIVPRGQFYAMITLFCTGITSIIISAGLPPGIQAWPDVMATWNSGFVLMFHMSDVKATYFSLLGTVGTLYGFIFAYSKLLTSVGSSNLISKHFQTRFFKNETPAISLVMGAVVAYLLCSMMYIWPDTQIPLDNICMLSAAFAYSTQCYGYIFLKKHFTHLNRKFHSPFGVYGAYFSMSVWVVQIISIAFFQDDDFAAGGVFLSLLIFLYLYYHAVAKHHQVFSKEEEKILFSTHVTAFNKQRSKKKTSSSNPRLRSSTDASKRSTLSFKRSFRKSKSRSKIIHVDARRSSPNCGQDSSQLQERQSSPSKPSQDNSRAQYESP</sequence>
<keyword evidence="3 6" id="KW-1133">Transmembrane helix</keyword>
<dbReference type="Proteomes" id="UP000481153">
    <property type="component" value="Unassembled WGS sequence"/>
</dbReference>
<feature type="compositionally biased region" description="Basic residues" evidence="5">
    <location>
        <begin position="495"/>
        <end position="506"/>
    </location>
</feature>
<reference evidence="8 9" key="1">
    <citation type="submission" date="2019-07" db="EMBL/GenBank/DDBJ databases">
        <title>Genomics analysis of Aphanomyces spp. identifies a new class of oomycete effector associated with host adaptation.</title>
        <authorList>
            <person name="Gaulin E."/>
        </authorList>
    </citation>
    <scope>NUCLEOTIDE SEQUENCE [LARGE SCALE GENOMIC DNA]</scope>
    <source>
        <strain evidence="8 9">ATCC 201684</strain>
    </source>
</reference>
<feature type="domain" description="Amino acid permease/ SLC12A" evidence="7">
    <location>
        <begin position="42"/>
        <end position="434"/>
    </location>
</feature>
<evidence type="ECO:0000313" key="8">
    <source>
        <dbReference type="EMBL" id="KAF0741980.1"/>
    </source>
</evidence>
<gene>
    <name evidence="8" type="ORF">Ae201684_002921</name>
</gene>
<dbReference type="Gene3D" id="1.20.1740.10">
    <property type="entry name" value="Amino acid/polyamine transporter I"/>
    <property type="match status" value="1"/>
</dbReference>
<dbReference type="InterPro" id="IPR004841">
    <property type="entry name" value="AA-permease/SLC12A_dom"/>
</dbReference>
<keyword evidence="2 6" id="KW-0812">Transmembrane</keyword>
<feature type="transmembrane region" description="Helical" evidence="6">
    <location>
        <begin position="393"/>
        <end position="414"/>
    </location>
</feature>
<feature type="transmembrane region" description="Helical" evidence="6">
    <location>
        <begin position="132"/>
        <end position="152"/>
    </location>
</feature>
<dbReference type="GO" id="GO:0055085">
    <property type="term" value="P:transmembrane transport"/>
    <property type="evidence" value="ECO:0007669"/>
    <property type="project" value="InterPro"/>
</dbReference>
<feature type="transmembrane region" description="Helical" evidence="6">
    <location>
        <begin position="158"/>
        <end position="178"/>
    </location>
</feature>
<protein>
    <recommendedName>
        <fullName evidence="7">Amino acid permease/ SLC12A domain-containing protein</fullName>
    </recommendedName>
</protein>
<keyword evidence="4 6" id="KW-0472">Membrane</keyword>
<evidence type="ECO:0000256" key="6">
    <source>
        <dbReference type="SAM" id="Phobius"/>
    </source>
</evidence>
<feature type="transmembrane region" description="Helical" evidence="6">
    <location>
        <begin position="233"/>
        <end position="253"/>
    </location>
</feature>
<evidence type="ECO:0000256" key="1">
    <source>
        <dbReference type="ARBA" id="ARBA00004141"/>
    </source>
</evidence>
<feature type="transmembrane region" description="Helical" evidence="6">
    <location>
        <begin position="361"/>
        <end position="378"/>
    </location>
</feature>
<feature type="transmembrane region" description="Helical" evidence="6">
    <location>
        <begin position="79"/>
        <end position="99"/>
    </location>
</feature>
<feature type="region of interest" description="Disordered" evidence="5">
    <location>
        <begin position="467"/>
        <end position="547"/>
    </location>
</feature>
<organism evidence="8 9">
    <name type="scientific">Aphanomyces euteiches</name>
    <dbReference type="NCBI Taxonomy" id="100861"/>
    <lineage>
        <taxon>Eukaryota</taxon>
        <taxon>Sar</taxon>
        <taxon>Stramenopiles</taxon>
        <taxon>Oomycota</taxon>
        <taxon>Saprolegniomycetes</taxon>
        <taxon>Saprolegniales</taxon>
        <taxon>Verrucalvaceae</taxon>
        <taxon>Aphanomyces</taxon>
    </lineage>
</organism>
<dbReference type="AlphaFoldDB" id="A0A6G0XNT0"/>
<dbReference type="InterPro" id="IPR050367">
    <property type="entry name" value="APC_superfamily"/>
</dbReference>
<dbReference type="GO" id="GO:0016020">
    <property type="term" value="C:membrane"/>
    <property type="evidence" value="ECO:0007669"/>
    <property type="project" value="UniProtKB-SubCell"/>
</dbReference>
<accession>A0A6G0XNT0</accession>
<dbReference type="PANTHER" id="PTHR42770">
    <property type="entry name" value="AMINO ACID TRANSPORTER-RELATED"/>
    <property type="match status" value="1"/>
</dbReference>
<proteinExistence type="predicted"/>
<feature type="transmembrane region" description="Helical" evidence="6">
    <location>
        <begin position="327"/>
        <end position="349"/>
    </location>
</feature>
<comment type="subcellular location">
    <subcellularLocation>
        <location evidence="1">Membrane</location>
        <topology evidence="1">Multi-pass membrane protein</topology>
    </subcellularLocation>
</comment>
<dbReference type="VEuPathDB" id="FungiDB:AeMF1_021613"/>
<keyword evidence="9" id="KW-1185">Reference proteome</keyword>
<feature type="transmembrane region" description="Helical" evidence="6">
    <location>
        <begin position="420"/>
        <end position="437"/>
    </location>
</feature>
<dbReference type="PANTHER" id="PTHR42770:SF7">
    <property type="entry name" value="MEMBRANE PROTEIN"/>
    <property type="match status" value="1"/>
</dbReference>
<evidence type="ECO:0000313" key="9">
    <source>
        <dbReference type="Proteomes" id="UP000481153"/>
    </source>
</evidence>
<feature type="transmembrane region" description="Helical" evidence="6">
    <location>
        <begin position="284"/>
        <end position="306"/>
    </location>
</feature>
<comment type="caution">
    <text evidence="8">The sequence shown here is derived from an EMBL/GenBank/DDBJ whole genome shotgun (WGS) entry which is preliminary data.</text>
</comment>
<feature type="transmembrane region" description="Helical" evidence="6">
    <location>
        <begin position="42"/>
        <end position="67"/>
    </location>
</feature>
<evidence type="ECO:0000256" key="2">
    <source>
        <dbReference type="ARBA" id="ARBA00022692"/>
    </source>
</evidence>
<evidence type="ECO:0000256" key="5">
    <source>
        <dbReference type="SAM" id="MobiDB-lite"/>
    </source>
</evidence>
<evidence type="ECO:0000256" key="4">
    <source>
        <dbReference type="ARBA" id="ARBA00023136"/>
    </source>
</evidence>